<dbReference type="SUPFAM" id="SSF55315">
    <property type="entry name" value="L30e-like"/>
    <property type="match status" value="1"/>
</dbReference>
<dbReference type="GO" id="GO:0005840">
    <property type="term" value="C:ribosome"/>
    <property type="evidence" value="ECO:0007669"/>
    <property type="project" value="UniProtKB-KW"/>
</dbReference>
<sequence>MVAGKKTKKSLESISSRIQLIMKVESMCWNTFPMMAQTGVRHHRGNNIELSSVCGKYYRVCMLAIIDSGDSDNIRNLPEQTGEK</sequence>
<dbReference type="Gene3D" id="3.30.1330.30">
    <property type="match status" value="1"/>
</dbReference>
<dbReference type="Proteomes" id="UP000645828">
    <property type="component" value="Unassembled WGS sequence"/>
</dbReference>
<name>A0A811ZQQ1_NYCPR</name>
<evidence type="ECO:0000256" key="2">
    <source>
        <dbReference type="ARBA" id="ARBA00023274"/>
    </source>
</evidence>
<accession>A0A811ZQQ1</accession>
<dbReference type="GO" id="GO:0003723">
    <property type="term" value="F:RNA binding"/>
    <property type="evidence" value="ECO:0007669"/>
    <property type="project" value="InterPro"/>
</dbReference>
<protein>
    <submittedName>
        <fullName evidence="3">(raccoon dog) hypothetical protein</fullName>
    </submittedName>
</protein>
<keyword evidence="4" id="KW-1185">Reference proteome</keyword>
<dbReference type="PANTHER" id="PTHR11449">
    <property type="entry name" value="RIBOSOMAL PROTEIN L30"/>
    <property type="match status" value="1"/>
</dbReference>
<evidence type="ECO:0000313" key="3">
    <source>
        <dbReference type="EMBL" id="CAD7690896.1"/>
    </source>
</evidence>
<dbReference type="InterPro" id="IPR029064">
    <property type="entry name" value="Ribosomal_eL30-like_sf"/>
</dbReference>
<gene>
    <name evidence="3" type="ORF">NYPRO_LOCUS23690</name>
</gene>
<dbReference type="InterPro" id="IPR039109">
    <property type="entry name" value="Ribosomal_eL30-like"/>
</dbReference>
<reference evidence="3" key="1">
    <citation type="submission" date="2020-12" db="EMBL/GenBank/DDBJ databases">
        <authorList>
            <consortium name="Molecular Ecology Group"/>
        </authorList>
    </citation>
    <scope>NUCLEOTIDE SEQUENCE</scope>
    <source>
        <strain evidence="3">TBG_1078</strain>
    </source>
</reference>
<comment type="caution">
    <text evidence="3">The sequence shown here is derived from an EMBL/GenBank/DDBJ whole genome shotgun (WGS) entry which is preliminary data.</text>
</comment>
<keyword evidence="1" id="KW-0689">Ribosomal protein</keyword>
<keyword evidence="2" id="KW-0687">Ribonucleoprotein</keyword>
<dbReference type="EMBL" id="CAJHUB010000771">
    <property type="protein sequence ID" value="CAD7690896.1"/>
    <property type="molecule type" value="Genomic_DNA"/>
</dbReference>
<dbReference type="GO" id="GO:1990904">
    <property type="term" value="C:ribonucleoprotein complex"/>
    <property type="evidence" value="ECO:0007669"/>
    <property type="project" value="UniProtKB-KW"/>
</dbReference>
<evidence type="ECO:0000313" key="4">
    <source>
        <dbReference type="Proteomes" id="UP000645828"/>
    </source>
</evidence>
<dbReference type="AlphaFoldDB" id="A0A811ZQQ1"/>
<organism evidence="3 4">
    <name type="scientific">Nyctereutes procyonoides</name>
    <name type="common">Raccoon dog</name>
    <name type="synonym">Canis procyonoides</name>
    <dbReference type="NCBI Taxonomy" id="34880"/>
    <lineage>
        <taxon>Eukaryota</taxon>
        <taxon>Metazoa</taxon>
        <taxon>Chordata</taxon>
        <taxon>Craniata</taxon>
        <taxon>Vertebrata</taxon>
        <taxon>Euteleostomi</taxon>
        <taxon>Mammalia</taxon>
        <taxon>Eutheria</taxon>
        <taxon>Laurasiatheria</taxon>
        <taxon>Carnivora</taxon>
        <taxon>Caniformia</taxon>
        <taxon>Canidae</taxon>
        <taxon>Nyctereutes</taxon>
    </lineage>
</organism>
<proteinExistence type="predicted"/>
<evidence type="ECO:0000256" key="1">
    <source>
        <dbReference type="ARBA" id="ARBA00022980"/>
    </source>
</evidence>